<protein>
    <recommendedName>
        <fullName evidence="1">DUF559 domain-containing protein</fullName>
    </recommendedName>
</protein>
<accession>A0A1F5NJR2</accession>
<dbReference type="EMBL" id="MFEK01000016">
    <property type="protein sequence ID" value="OGE77951.1"/>
    <property type="molecule type" value="Genomic_DNA"/>
</dbReference>
<reference evidence="2 3" key="1">
    <citation type="journal article" date="2016" name="Nat. Commun.">
        <title>Thousands of microbial genomes shed light on interconnected biogeochemical processes in an aquifer system.</title>
        <authorList>
            <person name="Anantharaman K."/>
            <person name="Brown C.T."/>
            <person name="Hug L.A."/>
            <person name="Sharon I."/>
            <person name="Castelle C.J."/>
            <person name="Probst A.J."/>
            <person name="Thomas B.C."/>
            <person name="Singh A."/>
            <person name="Wilkins M.J."/>
            <person name="Karaoz U."/>
            <person name="Brodie E.L."/>
            <person name="Williams K.H."/>
            <person name="Hubbard S.S."/>
            <person name="Banfield J.F."/>
        </authorList>
    </citation>
    <scope>NUCLEOTIDE SEQUENCE [LARGE SCALE GENOMIC DNA]</scope>
</reference>
<dbReference type="Pfam" id="PF04480">
    <property type="entry name" value="DUF559"/>
    <property type="match status" value="1"/>
</dbReference>
<dbReference type="PANTHER" id="PTHR38590">
    <property type="entry name" value="BLL0828 PROTEIN"/>
    <property type="match status" value="1"/>
</dbReference>
<dbReference type="SUPFAM" id="SSF52980">
    <property type="entry name" value="Restriction endonuclease-like"/>
    <property type="match status" value="1"/>
</dbReference>
<dbReference type="AlphaFoldDB" id="A0A1F5NJR2"/>
<dbReference type="InterPro" id="IPR047216">
    <property type="entry name" value="Endonuclease_DUF559_bact"/>
</dbReference>
<dbReference type="InterPro" id="IPR007569">
    <property type="entry name" value="DUF559"/>
</dbReference>
<evidence type="ECO:0000313" key="3">
    <source>
        <dbReference type="Proteomes" id="UP000176864"/>
    </source>
</evidence>
<dbReference type="PANTHER" id="PTHR38590:SF1">
    <property type="entry name" value="BLL0828 PROTEIN"/>
    <property type="match status" value="1"/>
</dbReference>
<gene>
    <name evidence="2" type="ORF">A2751_02820</name>
</gene>
<dbReference type="Gene3D" id="3.40.960.10">
    <property type="entry name" value="VSR Endonuclease"/>
    <property type="match status" value="1"/>
</dbReference>
<dbReference type="Proteomes" id="UP000176864">
    <property type="component" value="Unassembled WGS sequence"/>
</dbReference>
<dbReference type="CDD" id="cd01038">
    <property type="entry name" value="Endonuclease_DUF559"/>
    <property type="match status" value="1"/>
</dbReference>
<comment type="caution">
    <text evidence="2">The sequence shown here is derived from an EMBL/GenBank/DDBJ whole genome shotgun (WGS) entry which is preliminary data.</text>
</comment>
<proteinExistence type="predicted"/>
<dbReference type="InterPro" id="IPR011335">
    <property type="entry name" value="Restrct_endonuc-II-like"/>
</dbReference>
<dbReference type="STRING" id="1817824.A2751_02820"/>
<evidence type="ECO:0000313" key="2">
    <source>
        <dbReference type="EMBL" id="OGE77951.1"/>
    </source>
</evidence>
<feature type="domain" description="DUF559" evidence="1">
    <location>
        <begin position="2"/>
        <end position="111"/>
    </location>
</feature>
<name>A0A1F5NJR2_9BACT</name>
<sequence>MKLTAAARSLRRAQTPWEIKIWRLLRDKQFFNYKFRRQFPIDKYIVDFCCLGKRLIIELDGSQHNEPKEIEKDRERSEYLEKQGFKILRIWNPEIDNNLEGVGQKILEMLE</sequence>
<organism evidence="2 3">
    <name type="scientific">Candidatus Doudnabacteria bacterium RIFCSPHIGHO2_01_FULL_46_14</name>
    <dbReference type="NCBI Taxonomy" id="1817824"/>
    <lineage>
        <taxon>Bacteria</taxon>
        <taxon>Candidatus Doudnaibacteriota</taxon>
    </lineage>
</organism>
<evidence type="ECO:0000259" key="1">
    <source>
        <dbReference type="Pfam" id="PF04480"/>
    </source>
</evidence>